<proteinExistence type="predicted"/>
<dbReference type="AlphaFoldDB" id="A0A8S2UPL2"/>
<dbReference type="EMBL" id="CAJOBI010047125">
    <property type="protein sequence ID" value="CAF4353106.1"/>
    <property type="molecule type" value="Genomic_DNA"/>
</dbReference>
<keyword evidence="1" id="KW-0472">Membrane</keyword>
<gene>
    <name evidence="2" type="ORF">SMN809_LOCUS28337</name>
</gene>
<feature type="transmembrane region" description="Helical" evidence="1">
    <location>
        <begin position="30"/>
        <end position="54"/>
    </location>
</feature>
<evidence type="ECO:0000313" key="2">
    <source>
        <dbReference type="EMBL" id="CAF4353106.1"/>
    </source>
</evidence>
<evidence type="ECO:0000256" key="1">
    <source>
        <dbReference type="SAM" id="Phobius"/>
    </source>
</evidence>
<dbReference type="Proteomes" id="UP000676336">
    <property type="component" value="Unassembled WGS sequence"/>
</dbReference>
<name>A0A8S2UPL2_9BILA</name>
<sequence length="87" mass="9965">TTATTTTTQYILDVVIIYPKDLEIACAQPAAIAVAIITSVMIPIHFLAMINLFVKMNNLNHKNILRSRRAYRKYLRQTIDPEQETLF</sequence>
<keyword evidence="1" id="KW-0812">Transmembrane</keyword>
<evidence type="ECO:0000313" key="3">
    <source>
        <dbReference type="Proteomes" id="UP000676336"/>
    </source>
</evidence>
<feature type="non-terminal residue" evidence="2">
    <location>
        <position position="1"/>
    </location>
</feature>
<organism evidence="2 3">
    <name type="scientific">Rotaria magnacalcarata</name>
    <dbReference type="NCBI Taxonomy" id="392030"/>
    <lineage>
        <taxon>Eukaryota</taxon>
        <taxon>Metazoa</taxon>
        <taxon>Spiralia</taxon>
        <taxon>Gnathifera</taxon>
        <taxon>Rotifera</taxon>
        <taxon>Eurotatoria</taxon>
        <taxon>Bdelloidea</taxon>
        <taxon>Philodinida</taxon>
        <taxon>Philodinidae</taxon>
        <taxon>Rotaria</taxon>
    </lineage>
</organism>
<keyword evidence="1" id="KW-1133">Transmembrane helix</keyword>
<protein>
    <submittedName>
        <fullName evidence="2">Uncharacterized protein</fullName>
    </submittedName>
</protein>
<comment type="caution">
    <text evidence="2">The sequence shown here is derived from an EMBL/GenBank/DDBJ whole genome shotgun (WGS) entry which is preliminary data.</text>
</comment>
<accession>A0A8S2UPL2</accession>
<reference evidence="2" key="1">
    <citation type="submission" date="2021-02" db="EMBL/GenBank/DDBJ databases">
        <authorList>
            <person name="Nowell W R."/>
        </authorList>
    </citation>
    <scope>NUCLEOTIDE SEQUENCE</scope>
</reference>